<name>A0A1L9BDH0_9BACT</name>
<evidence type="ECO:0000313" key="3">
    <source>
        <dbReference type="Proteomes" id="UP000182229"/>
    </source>
</evidence>
<proteinExistence type="predicted"/>
<feature type="region of interest" description="Disordered" evidence="1">
    <location>
        <begin position="263"/>
        <end position="303"/>
    </location>
</feature>
<dbReference type="EMBL" id="MPIN01000003">
    <property type="protein sequence ID" value="OJH40299.1"/>
    <property type="molecule type" value="Genomic_DNA"/>
</dbReference>
<gene>
    <name evidence="2" type="ORF">BON30_14775</name>
</gene>
<protein>
    <submittedName>
        <fullName evidence="2">Uncharacterized protein</fullName>
    </submittedName>
</protein>
<dbReference type="OrthoDB" id="5510726at2"/>
<sequence length="334" mass="36814">MRADGATGVDSVGAGRVETLALEGISSQSAYESFLPAAKALEPGFIEECCADIVLAYQVVRHAVEQVLGTGATSVSELPHVNVADLSLLPRLVQGLAYAALRVEREREAASFGPLFERAQQVRRRLRKAADALAEAQLLPDSDIDEVWLHERQDVLDDCLSLVALFRRNAARIASRSPVTVIEVDAAEQLVGQLRTVLGQQTSVRQEENPLFRAIEMRDRFWTLLLQRYDMLWRCGAWLYGRAVAERVPPLPVRPALVRPNPGGVMDGAAPRADMVPPRSLSTPGLVPMRGGSPASASRTPERTMSRHLDELQREMDRKTRFLVRIGAIPSARR</sequence>
<reference evidence="3" key="1">
    <citation type="submission" date="2016-11" db="EMBL/GenBank/DDBJ databases">
        <authorList>
            <person name="Shukria A."/>
            <person name="Stevens D.C."/>
        </authorList>
    </citation>
    <scope>NUCLEOTIDE SEQUENCE [LARGE SCALE GENOMIC DNA]</scope>
    <source>
        <strain evidence="3">Cbfe23</strain>
    </source>
</reference>
<evidence type="ECO:0000256" key="1">
    <source>
        <dbReference type="SAM" id="MobiDB-lite"/>
    </source>
</evidence>
<keyword evidence="3" id="KW-1185">Reference proteome</keyword>
<comment type="caution">
    <text evidence="2">The sequence shown here is derived from an EMBL/GenBank/DDBJ whole genome shotgun (WGS) entry which is preliminary data.</text>
</comment>
<dbReference type="AlphaFoldDB" id="A0A1L9BDH0"/>
<reference evidence="2 3" key="2">
    <citation type="submission" date="2016-12" db="EMBL/GenBank/DDBJ databases">
        <title>Draft Genome Sequence of Cystobacter ferrugineus Strain Cbfe23.</title>
        <authorList>
            <person name="Akbar S."/>
            <person name="Dowd S.E."/>
            <person name="Stevens D.C."/>
        </authorList>
    </citation>
    <scope>NUCLEOTIDE SEQUENCE [LARGE SCALE GENOMIC DNA]</scope>
    <source>
        <strain evidence="2 3">Cbfe23</strain>
    </source>
</reference>
<dbReference type="Proteomes" id="UP000182229">
    <property type="component" value="Unassembled WGS sequence"/>
</dbReference>
<accession>A0A1L9BDH0</accession>
<evidence type="ECO:0000313" key="2">
    <source>
        <dbReference type="EMBL" id="OJH40299.1"/>
    </source>
</evidence>
<organism evidence="2 3">
    <name type="scientific">Cystobacter ferrugineus</name>
    <dbReference type="NCBI Taxonomy" id="83449"/>
    <lineage>
        <taxon>Bacteria</taxon>
        <taxon>Pseudomonadati</taxon>
        <taxon>Myxococcota</taxon>
        <taxon>Myxococcia</taxon>
        <taxon>Myxococcales</taxon>
        <taxon>Cystobacterineae</taxon>
        <taxon>Archangiaceae</taxon>
        <taxon>Cystobacter</taxon>
    </lineage>
</organism>